<feature type="transmembrane region" description="Helical" evidence="1">
    <location>
        <begin position="51"/>
        <end position="72"/>
    </location>
</feature>
<dbReference type="GO" id="GO:0016829">
    <property type="term" value="F:lyase activity"/>
    <property type="evidence" value="ECO:0007669"/>
    <property type="project" value="UniProtKB-KW"/>
</dbReference>
<evidence type="ECO:0000313" key="4">
    <source>
        <dbReference type="Proteomes" id="UP001256588"/>
    </source>
</evidence>
<dbReference type="PANTHER" id="PTHR33993">
    <property type="entry name" value="GLYOXALASE-RELATED"/>
    <property type="match status" value="1"/>
</dbReference>
<dbReference type="InterPro" id="IPR004360">
    <property type="entry name" value="Glyas_Fos-R_dOase_dom"/>
</dbReference>
<evidence type="ECO:0000259" key="2">
    <source>
        <dbReference type="PROSITE" id="PS51819"/>
    </source>
</evidence>
<keyword evidence="1" id="KW-1133">Transmembrane helix</keyword>
<sequence length="268" mass="29476">MRDDAGINGTPSSAIALSYACRRLKRAYLLHAFWFMTMCGFAWLHRDGPGLKIAVLLALLTVPPVLVCASRVHRLCRAIDPRAGTIGLAPMLVMTVVFTPFESGLIVPAKNWWVARRLLRRFAAAHEAFAASGPAQCGMILGPRPEPMSMPAHAKLDYVEFPARDLDATKRFFAQAFDWTFEDYGPDYVAFANQGLDGGFYRADLQARSEAGSALLVFYSARIEETLAKVEAAGGTILKPVFEFPGGRRFHFAEPSGNEFAVWSDPAD</sequence>
<keyword evidence="3" id="KW-0456">Lyase</keyword>
<gene>
    <name evidence="3" type="ORF">J2W68_000065</name>
</gene>
<accession>A0ABU1XRI0</accession>
<proteinExistence type="predicted"/>
<comment type="caution">
    <text evidence="3">The sequence shown here is derived from an EMBL/GenBank/DDBJ whole genome shotgun (WGS) entry which is preliminary data.</text>
</comment>
<keyword evidence="4" id="KW-1185">Reference proteome</keyword>
<dbReference type="RefSeq" id="WP_310231476.1">
    <property type="nucleotide sequence ID" value="NZ_JAVDWO010000001.1"/>
</dbReference>
<keyword evidence="1" id="KW-0812">Transmembrane</keyword>
<organism evidence="3 4">
    <name type="scientific">Luteimonas terrae</name>
    <dbReference type="NCBI Taxonomy" id="1530191"/>
    <lineage>
        <taxon>Bacteria</taxon>
        <taxon>Pseudomonadati</taxon>
        <taxon>Pseudomonadota</taxon>
        <taxon>Gammaproteobacteria</taxon>
        <taxon>Lysobacterales</taxon>
        <taxon>Lysobacteraceae</taxon>
        <taxon>Luteimonas</taxon>
    </lineage>
</organism>
<feature type="domain" description="VOC" evidence="2">
    <location>
        <begin position="155"/>
        <end position="265"/>
    </location>
</feature>
<dbReference type="CDD" id="cd07247">
    <property type="entry name" value="SgaA_N_like"/>
    <property type="match status" value="1"/>
</dbReference>
<dbReference type="EMBL" id="JAVDWO010000001">
    <property type="protein sequence ID" value="MDR7191363.1"/>
    <property type="molecule type" value="Genomic_DNA"/>
</dbReference>
<dbReference type="InterPro" id="IPR037523">
    <property type="entry name" value="VOC_core"/>
</dbReference>
<dbReference type="Proteomes" id="UP001256588">
    <property type="component" value="Unassembled WGS sequence"/>
</dbReference>
<evidence type="ECO:0000256" key="1">
    <source>
        <dbReference type="SAM" id="Phobius"/>
    </source>
</evidence>
<evidence type="ECO:0000313" key="3">
    <source>
        <dbReference type="EMBL" id="MDR7191363.1"/>
    </source>
</evidence>
<feature type="transmembrane region" description="Helical" evidence="1">
    <location>
        <begin position="84"/>
        <end position="101"/>
    </location>
</feature>
<keyword evidence="1" id="KW-0472">Membrane</keyword>
<name>A0ABU1XRI0_9GAMM</name>
<dbReference type="PANTHER" id="PTHR33993:SF1">
    <property type="entry name" value="GLYOXALASE FAMILY PROTEIN"/>
    <property type="match status" value="1"/>
</dbReference>
<dbReference type="Pfam" id="PF00903">
    <property type="entry name" value="Glyoxalase"/>
    <property type="match status" value="1"/>
</dbReference>
<feature type="transmembrane region" description="Helical" evidence="1">
    <location>
        <begin position="27"/>
        <end position="45"/>
    </location>
</feature>
<dbReference type="InterPro" id="IPR029068">
    <property type="entry name" value="Glyas_Bleomycin-R_OHBP_Dase"/>
</dbReference>
<protein>
    <submittedName>
        <fullName evidence="3">Enzyme related to lactoylglutathione lyase</fullName>
    </submittedName>
</protein>
<dbReference type="SUPFAM" id="SSF54593">
    <property type="entry name" value="Glyoxalase/Bleomycin resistance protein/Dihydroxybiphenyl dioxygenase"/>
    <property type="match status" value="1"/>
</dbReference>
<dbReference type="InterPro" id="IPR052164">
    <property type="entry name" value="Anthracycline_SecMetBiosynth"/>
</dbReference>
<reference evidence="3 4" key="1">
    <citation type="submission" date="2023-07" db="EMBL/GenBank/DDBJ databases">
        <title>Sorghum-associated microbial communities from plants grown in Nebraska, USA.</title>
        <authorList>
            <person name="Schachtman D."/>
        </authorList>
    </citation>
    <scope>NUCLEOTIDE SEQUENCE [LARGE SCALE GENOMIC DNA]</scope>
    <source>
        <strain evidence="3 4">4099</strain>
    </source>
</reference>
<dbReference type="Gene3D" id="3.10.180.10">
    <property type="entry name" value="2,3-Dihydroxybiphenyl 1,2-Dioxygenase, domain 1"/>
    <property type="match status" value="1"/>
</dbReference>
<dbReference type="PROSITE" id="PS51257">
    <property type="entry name" value="PROKAR_LIPOPROTEIN"/>
    <property type="match status" value="1"/>
</dbReference>
<dbReference type="PROSITE" id="PS51819">
    <property type="entry name" value="VOC"/>
    <property type="match status" value="1"/>
</dbReference>